<dbReference type="Proteomes" id="UP001138997">
    <property type="component" value="Unassembled WGS sequence"/>
</dbReference>
<dbReference type="Gene3D" id="3.40.50.2000">
    <property type="entry name" value="Glycogen Phosphorylase B"/>
    <property type="match status" value="3"/>
</dbReference>
<dbReference type="EC" id="2.4.-.-" evidence="3"/>
<keyword evidence="1 3" id="KW-0808">Transferase</keyword>
<protein>
    <submittedName>
        <fullName evidence="3">Glycosyltransferase</fullName>
        <ecNumber evidence="3">2.4.-.-</ecNumber>
    </submittedName>
</protein>
<keyword evidence="3" id="KW-0328">Glycosyltransferase</keyword>
<dbReference type="RefSeq" id="WP_231440409.1">
    <property type="nucleotide sequence ID" value="NZ_JAJOMB010000004.1"/>
</dbReference>
<reference evidence="3" key="1">
    <citation type="submission" date="2021-11" db="EMBL/GenBank/DDBJ databases">
        <title>Streptomyces corallinus and Kineosporia corallina sp. nov., two new coral-derived marine actinobacteria.</title>
        <authorList>
            <person name="Buangrab K."/>
            <person name="Sutthacheep M."/>
            <person name="Yeemin T."/>
            <person name="Harunari E."/>
            <person name="Igarashi Y."/>
            <person name="Sripreechasak P."/>
            <person name="Kanchanasin P."/>
            <person name="Tanasupawat S."/>
            <person name="Phongsopitanun W."/>
        </authorList>
    </citation>
    <scope>NUCLEOTIDE SEQUENCE</scope>
    <source>
        <strain evidence="3">JCM 31032</strain>
    </source>
</reference>
<accession>A0A9X1STF1</accession>
<dbReference type="EMBL" id="JAJOMB010000004">
    <property type="protein sequence ID" value="MCD5311231.1"/>
    <property type="molecule type" value="Genomic_DNA"/>
</dbReference>
<dbReference type="InterPro" id="IPR001296">
    <property type="entry name" value="Glyco_trans_1"/>
</dbReference>
<evidence type="ECO:0000259" key="2">
    <source>
        <dbReference type="Pfam" id="PF00534"/>
    </source>
</evidence>
<evidence type="ECO:0000313" key="3">
    <source>
        <dbReference type="EMBL" id="MCD5311231.1"/>
    </source>
</evidence>
<evidence type="ECO:0000256" key="1">
    <source>
        <dbReference type="ARBA" id="ARBA00022679"/>
    </source>
</evidence>
<dbReference type="AlphaFoldDB" id="A0A9X1STF1"/>
<feature type="domain" description="Glycosyl transferase family 1" evidence="2">
    <location>
        <begin position="251"/>
        <end position="400"/>
    </location>
</feature>
<dbReference type="PANTHER" id="PTHR12526:SF630">
    <property type="entry name" value="GLYCOSYLTRANSFERASE"/>
    <property type="match status" value="1"/>
</dbReference>
<dbReference type="SUPFAM" id="SSF53756">
    <property type="entry name" value="UDP-Glycosyltransferase/glycogen phosphorylase"/>
    <property type="match status" value="1"/>
</dbReference>
<proteinExistence type="predicted"/>
<keyword evidence="4" id="KW-1185">Reference proteome</keyword>
<evidence type="ECO:0000313" key="4">
    <source>
        <dbReference type="Proteomes" id="UP001138997"/>
    </source>
</evidence>
<name>A0A9X1STF1_9ACTN</name>
<gene>
    <name evidence="3" type="ORF">LR394_10000</name>
</gene>
<dbReference type="GO" id="GO:0016757">
    <property type="term" value="F:glycosyltransferase activity"/>
    <property type="evidence" value="ECO:0007669"/>
    <property type="project" value="UniProtKB-KW"/>
</dbReference>
<dbReference type="PANTHER" id="PTHR12526">
    <property type="entry name" value="GLYCOSYLTRANSFERASE"/>
    <property type="match status" value="1"/>
</dbReference>
<sequence>MFPEGQYLAVTSRLALDAGGQTAMFLLRNRLFAEHAGIVPTLVSFDDQVDQERIRATLRAEGKVTEQTQFRNLHESLSTENFPATQEKLSVPGRDYHRPDGSVYLRKSPDGVFLAGPDQRITHRFDSVRALRGWWLSRQFDPGQRVFIISDSRFAVRSLVPLKQNPQVRLIHVVHNIHVTAPYQRDSPIQPSHEPVLEAIPELDALVTLTRRQGEDIAARFATANNLRVIPNPIDGGPTAEPGDRRPLLRFVVLGRLEPQKQIADAVRAFALVVAEEPGARLEIYGEGSQRAELEEQIRAAGLEKSVELRGYDPAAKEELHTATALLLTSRFEGYPLVVLEAMRRGCPVIAYDIAYGPREQVRDGGFLLEPGDTAGLAERMLRLIREPGLVEQLSRAAREQAAEHTVEQYLRQWQALLHHVA</sequence>
<comment type="caution">
    <text evidence="3">The sequence shown here is derived from an EMBL/GenBank/DDBJ whole genome shotgun (WGS) entry which is preliminary data.</text>
</comment>
<dbReference type="Pfam" id="PF00534">
    <property type="entry name" value="Glycos_transf_1"/>
    <property type="match status" value="1"/>
</dbReference>
<organism evidence="3 4">
    <name type="scientific">Kineosporia babensis</name>
    <dbReference type="NCBI Taxonomy" id="499548"/>
    <lineage>
        <taxon>Bacteria</taxon>
        <taxon>Bacillati</taxon>
        <taxon>Actinomycetota</taxon>
        <taxon>Actinomycetes</taxon>
        <taxon>Kineosporiales</taxon>
        <taxon>Kineosporiaceae</taxon>
        <taxon>Kineosporia</taxon>
    </lineage>
</organism>